<dbReference type="RefSeq" id="WP_066098534.1">
    <property type="nucleotide sequence ID" value="NZ_CP016027.1"/>
</dbReference>
<organism evidence="1 2">
    <name type="scientific">Halothiobacillus diazotrophicus</name>
    <dbReference type="NCBI Taxonomy" id="1860122"/>
    <lineage>
        <taxon>Bacteria</taxon>
        <taxon>Pseudomonadati</taxon>
        <taxon>Pseudomonadota</taxon>
        <taxon>Gammaproteobacteria</taxon>
        <taxon>Chromatiales</taxon>
        <taxon>Halothiobacillaceae</taxon>
        <taxon>Halothiobacillus</taxon>
    </lineage>
</organism>
<gene>
    <name evidence="1" type="ORF">A9404_02995</name>
</gene>
<dbReference type="EMBL" id="CP016027">
    <property type="protein sequence ID" value="ANJ66482.1"/>
    <property type="molecule type" value="Genomic_DNA"/>
</dbReference>
<accession>A0A191ZF43</accession>
<dbReference type="InterPro" id="IPR046199">
    <property type="entry name" value="DUF6231"/>
</dbReference>
<dbReference type="Proteomes" id="UP000078596">
    <property type="component" value="Chromosome"/>
</dbReference>
<dbReference type="AlphaFoldDB" id="A0A191ZF43"/>
<dbReference type="Pfam" id="PF19742">
    <property type="entry name" value="DUF6231"/>
    <property type="match status" value="1"/>
</dbReference>
<evidence type="ECO:0000313" key="2">
    <source>
        <dbReference type="Proteomes" id="UP000078596"/>
    </source>
</evidence>
<evidence type="ECO:0000313" key="1">
    <source>
        <dbReference type="EMBL" id="ANJ66482.1"/>
    </source>
</evidence>
<name>A0A191ZF43_9GAMM</name>
<dbReference type="KEGG" id="haz:A9404_02995"/>
<reference evidence="1 2" key="1">
    <citation type="submission" date="2016-06" db="EMBL/GenBank/DDBJ databases">
        <title>Insight into the functional genes involving in sulfur oxidation in Pearl River water.</title>
        <authorList>
            <person name="Luo J."/>
            <person name="Tan X."/>
            <person name="Lin W."/>
        </authorList>
    </citation>
    <scope>NUCLEOTIDE SEQUENCE [LARGE SCALE GENOMIC DNA]</scope>
    <source>
        <strain evidence="1 2">LS2</strain>
    </source>
</reference>
<keyword evidence="2" id="KW-1185">Reference proteome</keyword>
<proteinExistence type="predicted"/>
<protein>
    <submittedName>
        <fullName evidence="1">Uncharacterized protein</fullName>
    </submittedName>
</protein>
<sequence length="195" mass="21742">MSEHQTITLLNATPEEIKTLASLAAALDFPTDVVTDSGAPMTEKFALGRITESRISGAQVNPIPVVDETLSSEQTEILNPAVRILGLQIDVSEALSTDVYQWVARIRNQGAIRVVVIPATTSNDNLLLGHMNPAWTAQLIALGFLRKHLGRGNPVNAADHPSWVLYFDIHQYKETPDWLNARHWANPQNWNKFRW</sequence>
<dbReference type="OrthoDB" id="5609094at2"/>